<accession>A0A8H7V3F9</accession>
<proteinExistence type="predicted"/>
<dbReference type="Proteomes" id="UP000603453">
    <property type="component" value="Unassembled WGS sequence"/>
</dbReference>
<keyword evidence="2" id="KW-1185">Reference proteome</keyword>
<dbReference type="EMBL" id="JAEPRD010000034">
    <property type="protein sequence ID" value="KAG2205790.1"/>
    <property type="molecule type" value="Genomic_DNA"/>
</dbReference>
<reference evidence="1" key="1">
    <citation type="submission" date="2020-12" db="EMBL/GenBank/DDBJ databases">
        <title>Metabolic potential, ecology and presence of endohyphal bacteria is reflected in genomic diversity of Mucoromycotina.</title>
        <authorList>
            <person name="Muszewska A."/>
            <person name="Okrasinska A."/>
            <person name="Steczkiewicz K."/>
            <person name="Drgas O."/>
            <person name="Orlowska M."/>
            <person name="Perlinska-Lenart U."/>
            <person name="Aleksandrzak-Piekarczyk T."/>
            <person name="Szatraj K."/>
            <person name="Zielenkiewicz U."/>
            <person name="Pilsyk S."/>
            <person name="Malc E."/>
            <person name="Mieczkowski P."/>
            <person name="Kruszewska J.S."/>
            <person name="Biernat P."/>
            <person name="Pawlowska J."/>
        </authorList>
    </citation>
    <scope>NUCLEOTIDE SEQUENCE</scope>
    <source>
        <strain evidence="1">WA0000017839</strain>
    </source>
</reference>
<dbReference type="AlphaFoldDB" id="A0A8H7V3F9"/>
<evidence type="ECO:0000313" key="1">
    <source>
        <dbReference type="EMBL" id="KAG2205790.1"/>
    </source>
</evidence>
<evidence type="ECO:0000313" key="2">
    <source>
        <dbReference type="Proteomes" id="UP000603453"/>
    </source>
</evidence>
<name>A0A8H7V3F9_9FUNG</name>
<comment type="caution">
    <text evidence="1">The sequence shown here is derived from an EMBL/GenBank/DDBJ whole genome shotgun (WGS) entry which is preliminary data.</text>
</comment>
<protein>
    <submittedName>
        <fullName evidence="1">Uncharacterized protein</fullName>
    </submittedName>
</protein>
<organism evidence="1 2">
    <name type="scientific">Mucor saturninus</name>
    <dbReference type="NCBI Taxonomy" id="64648"/>
    <lineage>
        <taxon>Eukaryota</taxon>
        <taxon>Fungi</taxon>
        <taxon>Fungi incertae sedis</taxon>
        <taxon>Mucoromycota</taxon>
        <taxon>Mucoromycotina</taxon>
        <taxon>Mucoromycetes</taxon>
        <taxon>Mucorales</taxon>
        <taxon>Mucorineae</taxon>
        <taxon>Mucoraceae</taxon>
        <taxon>Mucor</taxon>
    </lineage>
</organism>
<gene>
    <name evidence="1" type="ORF">INT47_003973</name>
</gene>
<dbReference type="OrthoDB" id="2289992at2759"/>
<sequence length="144" mass="16124">MTAVASSSKGSFPFSHGKNSLKFDKFVSEIPLFYSSPAVIESNNPTFRTTASLASYVNDPELYMGENCDAGYEHMLMNSDLCQLLDNDIDGFSKTNQNLDVDMFSSPEKRRAQKRLQMLLTHVNHSFLKDTTNNTKGKGKEKIV</sequence>